<dbReference type="RefSeq" id="XP_681405.1">
    <property type="nucleotide sequence ID" value="XM_676313.1"/>
</dbReference>
<accession>C8V6P8</accession>
<dbReference type="PANTHER" id="PTHR42034:SF3">
    <property type="entry name" value="ACYL-COA-DEPENDENT ACYLTRANSFERASE MAC2"/>
    <property type="match status" value="1"/>
</dbReference>
<evidence type="ECO:0000313" key="2">
    <source>
        <dbReference type="EMBL" id="CBF73955.1"/>
    </source>
</evidence>
<proteinExistence type="predicted"/>
<reference evidence="3" key="1">
    <citation type="journal article" date="2005" name="Nature">
        <title>Sequencing of Aspergillus nidulans and comparative analysis with A. fumigatus and A. oryzae.</title>
        <authorList>
            <person name="Galagan J.E."/>
            <person name="Calvo S.E."/>
            <person name="Cuomo C."/>
            <person name="Ma L.J."/>
            <person name="Wortman J.R."/>
            <person name="Batzoglou S."/>
            <person name="Lee S.I."/>
            <person name="Basturkmen M."/>
            <person name="Spevak C.C."/>
            <person name="Clutterbuck J."/>
            <person name="Kapitonov V."/>
            <person name="Jurka J."/>
            <person name="Scazzocchio C."/>
            <person name="Farman M."/>
            <person name="Butler J."/>
            <person name="Purcell S."/>
            <person name="Harris S."/>
            <person name="Braus G.H."/>
            <person name="Draht O."/>
            <person name="Busch S."/>
            <person name="D'Enfert C."/>
            <person name="Bouchier C."/>
            <person name="Goldman G.H."/>
            <person name="Bell-Pedersen D."/>
            <person name="Griffiths-Jones S."/>
            <person name="Doonan J.H."/>
            <person name="Yu J."/>
            <person name="Vienken K."/>
            <person name="Pain A."/>
            <person name="Freitag M."/>
            <person name="Selker E.U."/>
            <person name="Archer D.B."/>
            <person name="Penalva M.A."/>
            <person name="Oakley B.R."/>
            <person name="Momany M."/>
            <person name="Tanaka T."/>
            <person name="Kumagai T."/>
            <person name="Asai K."/>
            <person name="Machida M."/>
            <person name="Nierman W.C."/>
            <person name="Denning D.W."/>
            <person name="Caddick M."/>
            <person name="Hynes M."/>
            <person name="Paoletti M."/>
            <person name="Fischer R."/>
            <person name="Miller B."/>
            <person name="Dyer P."/>
            <person name="Sachs M.S."/>
            <person name="Osmani S.A."/>
            <person name="Birren B.W."/>
        </authorList>
    </citation>
    <scope>NUCLEOTIDE SEQUENCE [LARGE SCALE GENOMIC DNA]</scope>
    <source>
        <strain evidence="3">FGSC A4 / ATCC 38163 / CBS 112.46 / NRRL 194 / M139</strain>
    </source>
</reference>
<protein>
    <submittedName>
        <fullName evidence="2">Uncharacterized protein</fullName>
    </submittedName>
</protein>
<sequence length="530" mass="58352">MASPIQQPYETTLPEPVSEWKLSGRNLVRPLRGAELLVKHSEHYCDGNSTIETSLTNAQLRRRHHAAWYRTRLVHPVIGVEFPALSHASYALHHTAKEAEHWASRTCIVETGTTTNDVYLARSREKASGISMTLVLDPIRGPRGCVLNMSHTLISLDIFLIMQEFIAQLSCPDAEAGVAGVFSPEAETMHAIIPRLPQSLSHVYSHPHTGGPNQRQPTPQDLQDALDTYQRTQDRWSRSSIGIPLHPNHAIRRRAIHNKTISFEPAESRAAFKFLKQAGVSLTAAFFASMTAAIAQRYPYRAPSLAADSAPTSGPQNVEPELEPEGAHLLFSAHGRRWLDTSAANGRGPVTMPIIPSSAWVSAKEVDLCPRTQQGLLKLAAAIDVAQNEDITSPHIIPVFDQLAPELATALANAHTPPSSPPPPPGRGRPTLTSQGQFSNGRDRQGAVGIHGDETDAVRMTDFKTGGRTTDPTVCFALNSFRDQLRFNMLFDEKFFDVTEVMLLGHEVAGMFRRLVGLDMEQQWSVRAKL</sequence>
<dbReference type="Gene3D" id="3.30.559.30">
    <property type="entry name" value="Nonribosomal peptide synthetase, condensation domain"/>
    <property type="match status" value="1"/>
</dbReference>
<dbReference type="OMA" id="ENSPAIC"/>
<feature type="compositionally biased region" description="Pro residues" evidence="1">
    <location>
        <begin position="418"/>
        <end position="427"/>
    </location>
</feature>
<dbReference type="OrthoDB" id="3365682at2759"/>
<name>Q5AU94_EMENI</name>
<feature type="region of interest" description="Disordered" evidence="1">
    <location>
        <begin position="412"/>
        <end position="453"/>
    </location>
</feature>
<dbReference type="InterPro" id="IPR023213">
    <property type="entry name" value="CAT-like_dom_sf"/>
</dbReference>
<dbReference type="HOGENOM" id="CLU_513899_0_0_1"/>
<dbReference type="eggNOG" id="ENOG502SHP3">
    <property type="taxonomic scope" value="Eukaryota"/>
</dbReference>
<dbReference type="AlphaFoldDB" id="Q5AU94"/>
<accession>Q5AU94</accession>
<organism evidence="2 3">
    <name type="scientific">Emericella nidulans (strain FGSC A4 / ATCC 38163 / CBS 112.46 / NRRL 194 / M139)</name>
    <name type="common">Aspergillus nidulans</name>
    <dbReference type="NCBI Taxonomy" id="227321"/>
    <lineage>
        <taxon>Eukaryota</taxon>
        <taxon>Fungi</taxon>
        <taxon>Dikarya</taxon>
        <taxon>Ascomycota</taxon>
        <taxon>Pezizomycotina</taxon>
        <taxon>Eurotiomycetes</taxon>
        <taxon>Eurotiomycetidae</taxon>
        <taxon>Eurotiales</taxon>
        <taxon>Aspergillaceae</taxon>
        <taxon>Aspergillus</taxon>
        <taxon>Aspergillus subgen. Nidulantes</taxon>
    </lineage>
</organism>
<evidence type="ECO:0000256" key="1">
    <source>
        <dbReference type="SAM" id="MobiDB-lite"/>
    </source>
</evidence>
<dbReference type="EMBL" id="BN001302">
    <property type="protein sequence ID" value="CBF73955.1"/>
    <property type="molecule type" value="Genomic_DNA"/>
</dbReference>
<dbReference type="InParanoid" id="Q5AU94"/>
<feature type="compositionally biased region" description="Polar residues" evidence="1">
    <location>
        <begin position="431"/>
        <end position="440"/>
    </location>
</feature>
<dbReference type="GeneID" id="2869073"/>
<dbReference type="PANTHER" id="PTHR42034">
    <property type="entry name" value="CHROMOSOME 7, WHOLE GENOME SHOTGUN SEQUENCE-RELATED"/>
    <property type="match status" value="1"/>
</dbReference>
<reference evidence="3" key="2">
    <citation type="journal article" date="2009" name="Fungal Genet. Biol.">
        <title>The 2008 update of the Aspergillus nidulans genome annotation: a community effort.</title>
        <authorList>
            <person name="Wortman J.R."/>
            <person name="Gilsenan J.M."/>
            <person name="Joardar V."/>
            <person name="Deegan J."/>
            <person name="Clutterbuck J."/>
            <person name="Andersen M.R."/>
            <person name="Archer D."/>
            <person name="Bencina M."/>
            <person name="Braus G."/>
            <person name="Coutinho P."/>
            <person name="von Dohren H."/>
            <person name="Doonan J."/>
            <person name="Driessen A.J."/>
            <person name="Durek P."/>
            <person name="Espeso E."/>
            <person name="Fekete E."/>
            <person name="Flipphi M."/>
            <person name="Estrada C.G."/>
            <person name="Geysens S."/>
            <person name="Goldman G."/>
            <person name="de Groot P.W."/>
            <person name="Hansen K."/>
            <person name="Harris S.D."/>
            <person name="Heinekamp T."/>
            <person name="Helmstaedt K."/>
            <person name="Henrissat B."/>
            <person name="Hofmann G."/>
            <person name="Homan T."/>
            <person name="Horio T."/>
            <person name="Horiuchi H."/>
            <person name="James S."/>
            <person name="Jones M."/>
            <person name="Karaffa L."/>
            <person name="Karanyi Z."/>
            <person name="Kato M."/>
            <person name="Keller N."/>
            <person name="Kelly D.E."/>
            <person name="Kiel J.A."/>
            <person name="Kim J.M."/>
            <person name="van der Klei I.J."/>
            <person name="Klis F.M."/>
            <person name="Kovalchuk A."/>
            <person name="Krasevec N."/>
            <person name="Kubicek C.P."/>
            <person name="Liu B."/>
            <person name="Maccabe A."/>
            <person name="Meyer V."/>
            <person name="Mirabito P."/>
            <person name="Miskei M."/>
            <person name="Mos M."/>
            <person name="Mullins J."/>
            <person name="Nelson D.R."/>
            <person name="Nielsen J."/>
            <person name="Oakley B.R."/>
            <person name="Osmani S.A."/>
            <person name="Pakula T."/>
            <person name="Paszewski A."/>
            <person name="Paulsen I."/>
            <person name="Pilsyk S."/>
            <person name="Pocsi I."/>
            <person name="Punt P.J."/>
            <person name="Ram A.F."/>
            <person name="Ren Q."/>
            <person name="Robellet X."/>
            <person name="Robson G."/>
            <person name="Seiboth B."/>
            <person name="van Solingen P."/>
            <person name="Specht T."/>
            <person name="Sun J."/>
            <person name="Taheri-Talesh N."/>
            <person name="Takeshita N."/>
            <person name="Ussery D."/>
            <person name="vanKuyk P.A."/>
            <person name="Visser H."/>
            <person name="van de Vondervoort P.J."/>
            <person name="de Vries R.P."/>
            <person name="Walton J."/>
            <person name="Xiang X."/>
            <person name="Xiong Y."/>
            <person name="Zeng A.P."/>
            <person name="Brandt B.W."/>
            <person name="Cornell M.J."/>
            <person name="van den Hondel C.A."/>
            <person name="Visser J."/>
            <person name="Oliver S.G."/>
            <person name="Turner G."/>
        </authorList>
    </citation>
    <scope>GENOME REANNOTATION</scope>
    <source>
        <strain evidence="3">FGSC A4 / ATCC 38163 / CBS 112.46 / NRRL 194 / M139</strain>
    </source>
</reference>
<dbReference type="KEGG" id="ani:ANIA_08136"/>
<gene>
    <name evidence="2" type="ORF">ANIA_08136</name>
</gene>
<keyword evidence="3" id="KW-1185">Reference proteome</keyword>
<feature type="compositionally biased region" description="Basic and acidic residues" evidence="1">
    <location>
        <begin position="441"/>
        <end position="453"/>
    </location>
</feature>
<dbReference type="Proteomes" id="UP000000560">
    <property type="component" value="Chromosome II"/>
</dbReference>
<dbReference type="Gene3D" id="3.30.559.10">
    <property type="entry name" value="Chloramphenicol acetyltransferase-like domain"/>
    <property type="match status" value="1"/>
</dbReference>
<evidence type="ECO:0000313" key="3">
    <source>
        <dbReference type="Proteomes" id="UP000000560"/>
    </source>
</evidence>